<feature type="transmembrane region" description="Helical" evidence="5">
    <location>
        <begin position="118"/>
        <end position="135"/>
    </location>
</feature>
<dbReference type="PANTHER" id="PTHR23502">
    <property type="entry name" value="MAJOR FACILITATOR SUPERFAMILY"/>
    <property type="match status" value="1"/>
</dbReference>
<feature type="transmembrane region" description="Helical" evidence="5">
    <location>
        <begin position="206"/>
        <end position="225"/>
    </location>
</feature>
<evidence type="ECO:0000259" key="6">
    <source>
        <dbReference type="PROSITE" id="PS50850"/>
    </source>
</evidence>
<keyword evidence="8" id="KW-1185">Reference proteome</keyword>
<dbReference type="GO" id="GO:0016020">
    <property type="term" value="C:membrane"/>
    <property type="evidence" value="ECO:0007669"/>
    <property type="project" value="UniProtKB-SubCell"/>
</dbReference>
<evidence type="ECO:0000313" key="8">
    <source>
        <dbReference type="Proteomes" id="UP001280581"/>
    </source>
</evidence>
<evidence type="ECO:0000256" key="4">
    <source>
        <dbReference type="ARBA" id="ARBA00023136"/>
    </source>
</evidence>
<proteinExistence type="predicted"/>
<dbReference type="Gene3D" id="1.20.1720.10">
    <property type="entry name" value="Multidrug resistance protein D"/>
    <property type="match status" value="1"/>
</dbReference>
<evidence type="ECO:0000256" key="3">
    <source>
        <dbReference type="ARBA" id="ARBA00022989"/>
    </source>
</evidence>
<dbReference type="EMBL" id="WVTA01000006">
    <property type="protein sequence ID" value="KAK3209182.1"/>
    <property type="molecule type" value="Genomic_DNA"/>
</dbReference>
<comment type="subcellular location">
    <subcellularLocation>
        <location evidence="1">Membrane</location>
        <topology evidence="1">Multi-pass membrane protein</topology>
    </subcellularLocation>
</comment>
<organism evidence="7 8">
    <name type="scientific">Pseudopithomyces chartarum</name>
    <dbReference type="NCBI Taxonomy" id="1892770"/>
    <lineage>
        <taxon>Eukaryota</taxon>
        <taxon>Fungi</taxon>
        <taxon>Dikarya</taxon>
        <taxon>Ascomycota</taxon>
        <taxon>Pezizomycotina</taxon>
        <taxon>Dothideomycetes</taxon>
        <taxon>Pleosporomycetidae</taxon>
        <taxon>Pleosporales</taxon>
        <taxon>Massarineae</taxon>
        <taxon>Didymosphaeriaceae</taxon>
        <taxon>Pseudopithomyces</taxon>
    </lineage>
</organism>
<evidence type="ECO:0000256" key="2">
    <source>
        <dbReference type="ARBA" id="ARBA00022692"/>
    </source>
</evidence>
<dbReference type="Gene3D" id="1.20.1250.20">
    <property type="entry name" value="MFS general substrate transporter like domains"/>
    <property type="match status" value="1"/>
</dbReference>
<feature type="transmembrane region" description="Helical" evidence="5">
    <location>
        <begin position="87"/>
        <end position="106"/>
    </location>
</feature>
<evidence type="ECO:0000313" key="7">
    <source>
        <dbReference type="EMBL" id="KAK3209182.1"/>
    </source>
</evidence>
<keyword evidence="2 5" id="KW-0812">Transmembrane</keyword>
<feature type="domain" description="Major facilitator superfamily (MFS) profile" evidence="6">
    <location>
        <begin position="49"/>
        <end position="414"/>
    </location>
</feature>
<dbReference type="AlphaFoldDB" id="A0AAN6RJ64"/>
<feature type="transmembrane region" description="Helical" evidence="5">
    <location>
        <begin position="344"/>
        <end position="363"/>
    </location>
</feature>
<comment type="caution">
    <text evidence="7">The sequence shown here is derived from an EMBL/GenBank/DDBJ whole genome shotgun (WGS) entry which is preliminary data.</text>
</comment>
<keyword evidence="4 5" id="KW-0472">Membrane</keyword>
<accession>A0AAN6RJ64</accession>
<dbReference type="InterPro" id="IPR011701">
    <property type="entry name" value="MFS"/>
</dbReference>
<feature type="transmembrane region" description="Helical" evidence="5">
    <location>
        <begin position="49"/>
        <end position="75"/>
    </location>
</feature>
<feature type="transmembrane region" description="Helical" evidence="5">
    <location>
        <begin position="285"/>
        <end position="306"/>
    </location>
</feature>
<protein>
    <recommendedName>
        <fullName evidence="6">Major facilitator superfamily (MFS) profile domain-containing protein</fullName>
    </recommendedName>
</protein>
<reference evidence="7 8" key="1">
    <citation type="submission" date="2021-02" db="EMBL/GenBank/DDBJ databases">
        <title>Genome assembly of Pseudopithomyces chartarum.</title>
        <authorList>
            <person name="Jauregui R."/>
            <person name="Singh J."/>
            <person name="Voisey C."/>
        </authorList>
    </citation>
    <scope>NUCLEOTIDE SEQUENCE [LARGE SCALE GENOMIC DNA]</scope>
    <source>
        <strain evidence="7 8">AGR01</strain>
    </source>
</reference>
<feature type="transmembrane region" description="Helical" evidence="5">
    <location>
        <begin position="312"/>
        <end position="337"/>
    </location>
</feature>
<dbReference type="PROSITE" id="PS50850">
    <property type="entry name" value="MFS"/>
    <property type="match status" value="1"/>
</dbReference>
<dbReference type="InterPro" id="IPR020846">
    <property type="entry name" value="MFS_dom"/>
</dbReference>
<name>A0AAN6RJ64_9PLEO</name>
<keyword evidence="3 5" id="KW-1133">Transmembrane helix</keyword>
<evidence type="ECO:0000256" key="1">
    <source>
        <dbReference type="ARBA" id="ARBA00004141"/>
    </source>
</evidence>
<dbReference type="Proteomes" id="UP001280581">
    <property type="component" value="Unassembled WGS sequence"/>
</dbReference>
<dbReference type="Pfam" id="PF07690">
    <property type="entry name" value="MFS_1"/>
    <property type="match status" value="1"/>
</dbReference>
<feature type="transmembrane region" description="Helical" evidence="5">
    <location>
        <begin position="175"/>
        <end position="194"/>
    </location>
</feature>
<dbReference type="PANTHER" id="PTHR23502:SF163">
    <property type="entry name" value="MAJOR FACILITATOR SUPERFAMILY (MFS) PROFILE DOMAIN-CONTAINING PROTEIN"/>
    <property type="match status" value="1"/>
</dbReference>
<sequence length="414" mass="44270">MTAAEEQPLLGPNPETLEDGIQHTGVILDFETGDVENPREWPVAYKWSMVSLLAFTAFTVTFTCISVVPVAGHIVDELSDHTASPSTSTLLVTIWELGEAAGPLFIAPLSEVYGRYPVMNVCNALFITASLLAAFSESTALFIGARALTGVAVASNVLNPAIIGDIFESDQRGSALSLITLAPLVGGAIGPALGGSIAQTMGWRSILLIAAALAIACELTFLTCFRETYKMVILKRRIAHLQEDAGDGPPKDAGVDSKNKLCLDRIYIYLRDRNPERKGNPEYRLPLTIIGGLTLPLAVTAYGWIAHFRLPVALLLVSVGLMGLTLLVAMVPLSAYIVDACGPYSASALTGVIVSRCLMGTFLPLTAGPLAETFGYGWAFTFLGLVSLVLAPVPMLVFRYGEKWRQGSEFTKDS</sequence>
<feature type="transmembrane region" description="Helical" evidence="5">
    <location>
        <begin position="375"/>
        <end position="398"/>
    </location>
</feature>
<dbReference type="GO" id="GO:0022857">
    <property type="term" value="F:transmembrane transporter activity"/>
    <property type="evidence" value="ECO:0007669"/>
    <property type="project" value="InterPro"/>
</dbReference>
<dbReference type="InterPro" id="IPR036259">
    <property type="entry name" value="MFS_trans_sf"/>
</dbReference>
<gene>
    <name evidence="7" type="ORF">GRF29_69g1061164</name>
</gene>
<evidence type="ECO:0000256" key="5">
    <source>
        <dbReference type="SAM" id="Phobius"/>
    </source>
</evidence>
<dbReference type="SUPFAM" id="SSF103473">
    <property type="entry name" value="MFS general substrate transporter"/>
    <property type="match status" value="1"/>
</dbReference>
<feature type="transmembrane region" description="Helical" evidence="5">
    <location>
        <begin position="141"/>
        <end position="163"/>
    </location>
</feature>